<dbReference type="AlphaFoldDB" id="A0A3P7PB93"/>
<dbReference type="PANTHER" id="PTHR36932">
    <property type="entry name" value="CAPSULAR POLYSACCHARIDE BIOSYNTHESIS PROTEIN"/>
    <property type="match status" value="1"/>
</dbReference>
<evidence type="ECO:0000313" key="2">
    <source>
        <dbReference type="Proteomes" id="UP000279029"/>
    </source>
</evidence>
<dbReference type="InterPro" id="IPR053158">
    <property type="entry name" value="CapK_Type1_Caps_Biosynth"/>
</dbReference>
<dbReference type="Gene3D" id="3.40.50.12780">
    <property type="entry name" value="N-terminal domain of ligase-like"/>
    <property type="match status" value="1"/>
</dbReference>
<dbReference type="InterPro" id="IPR042099">
    <property type="entry name" value="ANL_N_sf"/>
</dbReference>
<name>A0A3P7PB93_9FIRM</name>
<dbReference type="SUPFAM" id="SSF56801">
    <property type="entry name" value="Acetyl-CoA synthetase-like"/>
    <property type="match status" value="1"/>
</dbReference>
<keyword evidence="2" id="KW-1185">Reference proteome</keyword>
<dbReference type="OrthoDB" id="580775at2"/>
<dbReference type="PANTHER" id="PTHR36932:SF1">
    <property type="entry name" value="CAPSULAR POLYSACCHARIDE BIOSYNTHESIS PROTEIN"/>
    <property type="match status" value="1"/>
</dbReference>
<gene>
    <name evidence="1" type="ORF">PATL70BA_0332</name>
</gene>
<organism evidence="1 2">
    <name type="scientific">Petrocella atlantisensis</name>
    <dbReference type="NCBI Taxonomy" id="2173034"/>
    <lineage>
        <taxon>Bacteria</taxon>
        <taxon>Bacillati</taxon>
        <taxon>Bacillota</taxon>
        <taxon>Clostridia</taxon>
        <taxon>Lachnospirales</taxon>
        <taxon>Vallitaleaceae</taxon>
        <taxon>Petrocella</taxon>
    </lineage>
</organism>
<evidence type="ECO:0000313" key="1">
    <source>
        <dbReference type="EMBL" id="VDN46178.1"/>
    </source>
</evidence>
<dbReference type="KEGG" id="cbar:PATL70BA_0332"/>
<proteinExistence type="predicted"/>
<sequence length="449" mass="52213">MSPFDKIYAKSPIFIQEIGVSIFAFKRELKRSGITYKKYLKFLMKSYYWDESVIEEYQLNQTKEIIEWCQKHSLYYKKVLSEVNASSLVLSDMKNIPILKKEDLRNHFNEILTSQKNINLFFTSGTSGAVLKTALSNNEWAKEYAFIWRQRKLAGINRSDKLATFGGRNIVAVGERKIFWRRNYINNQLLFSAYHMNEENLSSYIKKYNEWKPDYVQGFPSSIHILAKYAFDNSLSLHKPKAIFTSSETLLLHQKQVIESVFKVEIYDYYGSTERAGIITQCTEGNYHVNIESGLLEVVDGRFYWTSFLNKTTPMIRYDIGDTGDYKILNKRCECGTCFPIINQLSGRVGDYIITKDGRELGRLSHMFKDNMNIKEVQIVQDIIGEITIRIVPDKYFDLKHAESKIINAFRARIGNTLDIKIEICQHISKTKNGKFKFVISNIETGVKK</sequence>
<protein>
    <submittedName>
        <fullName evidence="1">Uncharacterized protein</fullName>
    </submittedName>
</protein>
<dbReference type="Proteomes" id="UP000279029">
    <property type="component" value="Chromosome"/>
</dbReference>
<dbReference type="RefSeq" id="WP_125135737.1">
    <property type="nucleotide sequence ID" value="NZ_LR130778.1"/>
</dbReference>
<reference evidence="1 2" key="1">
    <citation type="submission" date="2018-09" db="EMBL/GenBank/DDBJ databases">
        <authorList>
            <person name="Postec A."/>
        </authorList>
    </citation>
    <scope>NUCLEOTIDE SEQUENCE [LARGE SCALE GENOMIC DNA]</scope>
    <source>
        <strain evidence="1">70B-A</strain>
    </source>
</reference>
<accession>A0A3P7PB93</accession>
<dbReference type="EMBL" id="LR130778">
    <property type="protein sequence ID" value="VDN46178.1"/>
    <property type="molecule type" value="Genomic_DNA"/>
</dbReference>